<dbReference type="InterPro" id="IPR051104">
    <property type="entry name" value="FAD_monoxygenase"/>
</dbReference>
<reference evidence="5 6" key="1">
    <citation type="submission" date="2016-07" db="EMBL/GenBank/DDBJ databases">
        <title>Draft genome of the white-rot fungus Obba rivulosa 3A-2.</title>
        <authorList>
            <consortium name="DOE Joint Genome Institute"/>
            <person name="Miettinen O."/>
            <person name="Riley R."/>
            <person name="Acob R."/>
            <person name="Barry K."/>
            <person name="Cullen D."/>
            <person name="De Vries R."/>
            <person name="Hainaut M."/>
            <person name="Hatakka A."/>
            <person name="Henrissat B."/>
            <person name="Hilden K."/>
            <person name="Kuo R."/>
            <person name="Labutti K."/>
            <person name="Lipzen A."/>
            <person name="Makela M.R."/>
            <person name="Sandor L."/>
            <person name="Spatafora J.W."/>
            <person name="Grigoriev I.V."/>
            <person name="Hibbett D.S."/>
        </authorList>
    </citation>
    <scope>NUCLEOTIDE SEQUENCE [LARGE SCALE GENOMIC DNA]</scope>
    <source>
        <strain evidence="5 6">3A-2</strain>
    </source>
</reference>
<dbReference type="GO" id="GO:0071949">
    <property type="term" value="F:FAD binding"/>
    <property type="evidence" value="ECO:0007669"/>
    <property type="project" value="InterPro"/>
</dbReference>
<evidence type="ECO:0000256" key="2">
    <source>
        <dbReference type="ARBA" id="ARBA00022827"/>
    </source>
</evidence>
<evidence type="ECO:0000256" key="1">
    <source>
        <dbReference type="ARBA" id="ARBA00022630"/>
    </source>
</evidence>
<feature type="domain" description="FAD-binding" evidence="4">
    <location>
        <begin position="295"/>
        <end position="368"/>
    </location>
</feature>
<evidence type="ECO:0000313" key="6">
    <source>
        <dbReference type="Proteomes" id="UP000250043"/>
    </source>
</evidence>
<dbReference type="InterPro" id="IPR002938">
    <property type="entry name" value="FAD-bd"/>
</dbReference>
<evidence type="ECO:0000256" key="3">
    <source>
        <dbReference type="ARBA" id="ARBA00023002"/>
    </source>
</evidence>
<evidence type="ECO:0000259" key="4">
    <source>
        <dbReference type="Pfam" id="PF01494"/>
    </source>
</evidence>
<keyword evidence="1" id="KW-0285">Flavoprotein</keyword>
<name>A0A8E2J756_9APHY</name>
<organism evidence="5 6">
    <name type="scientific">Obba rivulosa</name>
    <dbReference type="NCBI Taxonomy" id="1052685"/>
    <lineage>
        <taxon>Eukaryota</taxon>
        <taxon>Fungi</taxon>
        <taxon>Dikarya</taxon>
        <taxon>Basidiomycota</taxon>
        <taxon>Agaricomycotina</taxon>
        <taxon>Agaricomycetes</taxon>
        <taxon>Polyporales</taxon>
        <taxon>Gelatoporiaceae</taxon>
        <taxon>Obba</taxon>
    </lineage>
</organism>
<protein>
    <submittedName>
        <fullName evidence="5">FAD/NAD(P)-binding domain-containing protein</fullName>
    </submittedName>
</protein>
<dbReference type="OrthoDB" id="417877at2759"/>
<keyword evidence="6" id="KW-1185">Reference proteome</keyword>
<gene>
    <name evidence="5" type="ORF">OBBRIDRAFT_809223</name>
</gene>
<evidence type="ECO:0000313" key="5">
    <source>
        <dbReference type="EMBL" id="OCH96306.1"/>
    </source>
</evidence>
<dbReference type="AlphaFoldDB" id="A0A8E2J756"/>
<dbReference type="GO" id="GO:0016491">
    <property type="term" value="F:oxidoreductase activity"/>
    <property type="evidence" value="ECO:0007669"/>
    <property type="project" value="UniProtKB-KW"/>
</dbReference>
<keyword evidence="2" id="KW-0274">FAD</keyword>
<dbReference type="PRINTS" id="PR00420">
    <property type="entry name" value="RNGMNOXGNASE"/>
</dbReference>
<dbReference type="InterPro" id="IPR036188">
    <property type="entry name" value="FAD/NAD-bd_sf"/>
</dbReference>
<accession>A0A8E2J756</accession>
<dbReference type="PANTHER" id="PTHR46720">
    <property type="entry name" value="HYDROXYLASE, PUTATIVE (AFU_ORTHOLOGUE AFUA_3G01460)-RELATED"/>
    <property type="match status" value="1"/>
</dbReference>
<dbReference type="SUPFAM" id="SSF51905">
    <property type="entry name" value="FAD/NAD(P)-binding domain"/>
    <property type="match status" value="1"/>
</dbReference>
<keyword evidence="3" id="KW-0560">Oxidoreductase</keyword>
<dbReference type="EMBL" id="KV722331">
    <property type="protein sequence ID" value="OCH96306.1"/>
    <property type="molecule type" value="Genomic_DNA"/>
</dbReference>
<dbReference type="Proteomes" id="UP000250043">
    <property type="component" value="Unassembled WGS sequence"/>
</dbReference>
<dbReference type="PANTHER" id="PTHR46720:SF3">
    <property type="entry name" value="FAD-BINDING DOMAIN-CONTAINING PROTEIN-RELATED"/>
    <property type="match status" value="1"/>
</dbReference>
<dbReference type="SUPFAM" id="SSF54373">
    <property type="entry name" value="FAD-linked reductases, C-terminal domain"/>
    <property type="match status" value="1"/>
</dbReference>
<dbReference type="GO" id="GO:0044550">
    <property type="term" value="P:secondary metabolite biosynthetic process"/>
    <property type="evidence" value="ECO:0007669"/>
    <property type="project" value="TreeGrafter"/>
</dbReference>
<dbReference type="Gene3D" id="3.50.50.60">
    <property type="entry name" value="FAD/NAD(P)-binding domain"/>
    <property type="match status" value="1"/>
</dbReference>
<proteinExistence type="predicted"/>
<dbReference type="Pfam" id="PF01494">
    <property type="entry name" value="FAD_binding_3"/>
    <property type="match status" value="2"/>
</dbReference>
<feature type="domain" description="FAD-binding" evidence="4">
    <location>
        <begin position="6"/>
        <end position="173"/>
    </location>
</feature>
<sequence>MTSKDFKVAIVGGGVCGLTCAIALVRSGVPVEVFEAAHKFGEVGAGIGIGPNASWVLKDIGVLDEVLAKAREARPNMQTFRFMSGMQGHEIFYEYPCGPDDVGLGVHRASYIDALVHLFDPNLAHFNKRCTAVNISPHNPSRYVLHFTDGTTHEADVVLGADGIKSAVRSAVTGEPSAARVAFSNTVAYRGLVPWKTIEEAGVKTDLTCRPICFVGHDKHIILFPINHGEIINIAAFADNYHIPLGSANLAPGAPWVSEVSQEELLKEYEGWGPDVINTLKCVQSPSKWSIHVVYPLLETYTKGRIALLGDAAHGMLPHLGSGAGQGLEDAWALARLLSHPQTNASNIEPVLEAYNRIRLPRSQMVWKASEAAGKNYAGCGKHGLTPEGVQADIDGQWSPVWHHDMNDDLKIGVQWLKDSGVFS</sequence>